<accession>A0AAD7JNP9</accession>
<dbReference type="EMBL" id="JARJLG010000027">
    <property type="protein sequence ID" value="KAJ7768707.1"/>
    <property type="molecule type" value="Genomic_DNA"/>
</dbReference>
<feature type="region of interest" description="Disordered" evidence="1">
    <location>
        <begin position="212"/>
        <end position="244"/>
    </location>
</feature>
<evidence type="ECO:0000313" key="3">
    <source>
        <dbReference type="Proteomes" id="UP001215280"/>
    </source>
</evidence>
<feature type="compositionally biased region" description="Acidic residues" evidence="1">
    <location>
        <begin position="271"/>
        <end position="283"/>
    </location>
</feature>
<name>A0AAD7JNP9_9AGAR</name>
<reference evidence="2" key="1">
    <citation type="submission" date="2023-03" db="EMBL/GenBank/DDBJ databases">
        <title>Massive genome expansion in bonnet fungi (Mycena s.s.) driven by repeated elements and novel gene families across ecological guilds.</title>
        <authorList>
            <consortium name="Lawrence Berkeley National Laboratory"/>
            <person name="Harder C.B."/>
            <person name="Miyauchi S."/>
            <person name="Viragh M."/>
            <person name="Kuo A."/>
            <person name="Thoen E."/>
            <person name="Andreopoulos B."/>
            <person name="Lu D."/>
            <person name="Skrede I."/>
            <person name="Drula E."/>
            <person name="Henrissat B."/>
            <person name="Morin E."/>
            <person name="Kohler A."/>
            <person name="Barry K."/>
            <person name="LaButti K."/>
            <person name="Morin E."/>
            <person name="Salamov A."/>
            <person name="Lipzen A."/>
            <person name="Mereny Z."/>
            <person name="Hegedus B."/>
            <person name="Baldrian P."/>
            <person name="Stursova M."/>
            <person name="Weitz H."/>
            <person name="Taylor A."/>
            <person name="Grigoriev I.V."/>
            <person name="Nagy L.G."/>
            <person name="Martin F."/>
            <person name="Kauserud H."/>
        </authorList>
    </citation>
    <scope>NUCLEOTIDE SEQUENCE</scope>
    <source>
        <strain evidence="2">CBHHK188m</strain>
    </source>
</reference>
<protein>
    <submittedName>
        <fullName evidence="2">Uncharacterized protein</fullName>
    </submittedName>
</protein>
<gene>
    <name evidence="2" type="ORF">DFH07DRAFT_301552</name>
</gene>
<dbReference type="Proteomes" id="UP001215280">
    <property type="component" value="Unassembled WGS sequence"/>
</dbReference>
<proteinExistence type="predicted"/>
<keyword evidence="3" id="KW-1185">Reference proteome</keyword>
<dbReference type="AlphaFoldDB" id="A0AAD7JNP9"/>
<organism evidence="2 3">
    <name type="scientific">Mycena maculata</name>
    <dbReference type="NCBI Taxonomy" id="230809"/>
    <lineage>
        <taxon>Eukaryota</taxon>
        <taxon>Fungi</taxon>
        <taxon>Dikarya</taxon>
        <taxon>Basidiomycota</taxon>
        <taxon>Agaricomycotina</taxon>
        <taxon>Agaricomycetes</taxon>
        <taxon>Agaricomycetidae</taxon>
        <taxon>Agaricales</taxon>
        <taxon>Marasmiineae</taxon>
        <taxon>Mycenaceae</taxon>
        <taxon>Mycena</taxon>
    </lineage>
</organism>
<evidence type="ECO:0000313" key="2">
    <source>
        <dbReference type="EMBL" id="KAJ7768707.1"/>
    </source>
</evidence>
<evidence type="ECO:0000256" key="1">
    <source>
        <dbReference type="SAM" id="MobiDB-lite"/>
    </source>
</evidence>
<feature type="compositionally biased region" description="Basic and acidic residues" evidence="1">
    <location>
        <begin position="284"/>
        <end position="295"/>
    </location>
</feature>
<comment type="caution">
    <text evidence="2">The sequence shown here is derived from an EMBL/GenBank/DDBJ whole genome shotgun (WGS) entry which is preliminary data.</text>
</comment>
<feature type="region of interest" description="Disordered" evidence="1">
    <location>
        <begin position="259"/>
        <end position="297"/>
    </location>
</feature>
<sequence length="318" mass="35511">MVALARRNSEAAIRRAIDDLFELAFEADPNAMNTSTYHVESKVHVVKYDDRAVHRGPSSVATADGAVVIRLPQKLLLKLLDGGLVYAGPDMDEEYTLSFVEYKGGLNNNGRRAIMDSAAMSAVNRALGVTNIKNYSFSIHHAWVDVIISWWVPQNIGYQYRFKRKNNRFQLTTPIDWFLLYSFLCRLRHHHRSVRDTLEAASPPSILQTRDLFHLPNLPSTEGRPGDNNEESGGADNTEGGEEMRDTEHGIALGDEASTFWEVPADKFCQGDDDSEEEEDDGYETDKAAPRDVGAKVKSWQDTIAAGPLPSLPLHQPI</sequence>